<dbReference type="VEuPathDB" id="FungiDB:VP01_787g3"/>
<feature type="transmembrane region" description="Helical" evidence="1">
    <location>
        <begin position="29"/>
        <end position="52"/>
    </location>
</feature>
<comment type="caution">
    <text evidence="2">The sequence shown here is derived from an EMBL/GenBank/DDBJ whole genome shotgun (WGS) entry which is preliminary data.</text>
</comment>
<evidence type="ECO:0000256" key="1">
    <source>
        <dbReference type="SAM" id="Phobius"/>
    </source>
</evidence>
<evidence type="ECO:0000313" key="3">
    <source>
        <dbReference type="Proteomes" id="UP000037035"/>
    </source>
</evidence>
<accession>A0A0L6UD12</accession>
<reference evidence="2 3" key="1">
    <citation type="submission" date="2015-08" db="EMBL/GenBank/DDBJ databases">
        <title>Next Generation Sequencing and Analysis of the Genome of Puccinia sorghi L Schw, the Causal Agent of Maize Common Rust.</title>
        <authorList>
            <person name="Rochi L."/>
            <person name="Burguener G."/>
            <person name="Darino M."/>
            <person name="Turjanski A."/>
            <person name="Kreff E."/>
            <person name="Dieguez M.J."/>
            <person name="Sacco F."/>
        </authorList>
    </citation>
    <scope>NUCLEOTIDE SEQUENCE [LARGE SCALE GENOMIC DNA]</scope>
    <source>
        <strain evidence="2 3">RO10H11247</strain>
    </source>
</reference>
<sequence>MDAAEPRHKVSKWSFILPPSMFPNNRSKIIFSISYLMGATSSWAILFTNRVLANNPANPKAKVEQALQVLRQTSLVADCIHTIVTLAVDLGWEFPKLISLCTQVLKEIELLLILGRMEFCTVPEVSNLAFRIGNQQT</sequence>
<keyword evidence="1" id="KW-0472">Membrane</keyword>
<dbReference type="OrthoDB" id="5552562at2759"/>
<dbReference type="Proteomes" id="UP000037035">
    <property type="component" value="Unassembled WGS sequence"/>
</dbReference>
<protein>
    <submittedName>
        <fullName evidence="2">Uncharacterized protein</fullName>
    </submittedName>
</protein>
<proteinExistence type="predicted"/>
<keyword evidence="1" id="KW-0812">Transmembrane</keyword>
<keyword evidence="3" id="KW-1185">Reference proteome</keyword>
<evidence type="ECO:0000313" key="2">
    <source>
        <dbReference type="EMBL" id="KNZ45710.1"/>
    </source>
</evidence>
<organism evidence="2 3">
    <name type="scientific">Puccinia sorghi</name>
    <dbReference type="NCBI Taxonomy" id="27349"/>
    <lineage>
        <taxon>Eukaryota</taxon>
        <taxon>Fungi</taxon>
        <taxon>Dikarya</taxon>
        <taxon>Basidiomycota</taxon>
        <taxon>Pucciniomycotina</taxon>
        <taxon>Pucciniomycetes</taxon>
        <taxon>Pucciniales</taxon>
        <taxon>Pucciniaceae</taxon>
        <taxon>Puccinia</taxon>
    </lineage>
</organism>
<keyword evidence="1" id="KW-1133">Transmembrane helix</keyword>
<dbReference type="EMBL" id="LAVV01013360">
    <property type="protein sequence ID" value="KNZ45710.1"/>
    <property type="molecule type" value="Genomic_DNA"/>
</dbReference>
<name>A0A0L6UD12_9BASI</name>
<dbReference type="AlphaFoldDB" id="A0A0L6UD12"/>
<gene>
    <name evidence="2" type="ORF">VP01_787g3</name>
</gene>